<protein>
    <submittedName>
        <fullName evidence="10">Related to Formin binding protein 3</fullName>
    </submittedName>
</protein>
<dbReference type="InterPro" id="IPR039726">
    <property type="entry name" value="Prp40-like"/>
</dbReference>
<keyword evidence="11" id="KW-1185">Reference proteome</keyword>
<dbReference type="SMART" id="SM00441">
    <property type="entry name" value="FF"/>
    <property type="match status" value="3"/>
</dbReference>
<dbReference type="Gene3D" id="2.20.70.10">
    <property type="match status" value="2"/>
</dbReference>
<feature type="region of interest" description="Disordered" evidence="7">
    <location>
        <begin position="695"/>
        <end position="718"/>
    </location>
</feature>
<dbReference type="Gene3D" id="1.10.10.440">
    <property type="entry name" value="FF domain"/>
    <property type="match status" value="2"/>
</dbReference>
<feature type="coiled-coil region" evidence="6">
    <location>
        <begin position="469"/>
        <end position="508"/>
    </location>
</feature>
<keyword evidence="4" id="KW-0508">mRNA splicing</keyword>
<dbReference type="GO" id="GO:0071004">
    <property type="term" value="C:U2-type prespliceosome"/>
    <property type="evidence" value="ECO:0007669"/>
    <property type="project" value="TreeGrafter"/>
</dbReference>
<dbReference type="PROSITE" id="PS50020">
    <property type="entry name" value="WW_DOMAIN_2"/>
    <property type="match status" value="2"/>
</dbReference>
<dbReference type="InterPro" id="IPR036517">
    <property type="entry name" value="FF_domain_sf"/>
</dbReference>
<evidence type="ECO:0000256" key="5">
    <source>
        <dbReference type="ARBA" id="ARBA00023242"/>
    </source>
</evidence>
<accession>A0A5C3FA15</accession>
<keyword evidence="5" id="KW-0539">Nucleus</keyword>
<dbReference type="Pfam" id="PF00397">
    <property type="entry name" value="WW"/>
    <property type="match status" value="1"/>
</dbReference>
<evidence type="ECO:0000256" key="6">
    <source>
        <dbReference type="SAM" id="Coils"/>
    </source>
</evidence>
<feature type="compositionally biased region" description="Acidic residues" evidence="7">
    <location>
        <begin position="709"/>
        <end position="718"/>
    </location>
</feature>
<evidence type="ECO:0000313" key="11">
    <source>
        <dbReference type="Proteomes" id="UP000323386"/>
    </source>
</evidence>
<dbReference type="Proteomes" id="UP000323386">
    <property type="component" value="Unassembled WGS sequence"/>
</dbReference>
<feature type="compositionally biased region" description="Low complexity" evidence="7">
    <location>
        <begin position="221"/>
        <end position="238"/>
    </location>
</feature>
<evidence type="ECO:0000256" key="7">
    <source>
        <dbReference type="SAM" id="MobiDB-lite"/>
    </source>
</evidence>
<dbReference type="GO" id="GO:0045292">
    <property type="term" value="P:mRNA cis splicing, via spliceosome"/>
    <property type="evidence" value="ECO:0007669"/>
    <property type="project" value="InterPro"/>
</dbReference>
<dbReference type="SMART" id="SM00456">
    <property type="entry name" value="WW"/>
    <property type="match status" value="2"/>
</dbReference>
<dbReference type="CDD" id="cd00201">
    <property type="entry name" value="WW"/>
    <property type="match status" value="2"/>
</dbReference>
<evidence type="ECO:0000256" key="2">
    <source>
        <dbReference type="ARBA" id="ARBA00022664"/>
    </source>
</evidence>
<feature type="compositionally biased region" description="Polar residues" evidence="7">
    <location>
        <begin position="241"/>
        <end position="255"/>
    </location>
</feature>
<feature type="compositionally biased region" description="Gly residues" evidence="7">
    <location>
        <begin position="183"/>
        <end position="195"/>
    </location>
</feature>
<feature type="region of interest" description="Disordered" evidence="7">
    <location>
        <begin position="154"/>
        <end position="275"/>
    </location>
</feature>
<dbReference type="OrthoDB" id="187617at2759"/>
<dbReference type="PANTHER" id="PTHR11864">
    <property type="entry name" value="PRE-MRNA-PROCESSING PROTEIN PRP40"/>
    <property type="match status" value="1"/>
</dbReference>
<feature type="domain" description="FF" evidence="9">
    <location>
        <begin position="276"/>
        <end position="330"/>
    </location>
</feature>
<feature type="compositionally biased region" description="Pro residues" evidence="7">
    <location>
        <begin position="200"/>
        <end position="211"/>
    </location>
</feature>
<organism evidence="10 11">
    <name type="scientific">Pseudozyma flocculosa</name>
    <dbReference type="NCBI Taxonomy" id="84751"/>
    <lineage>
        <taxon>Eukaryota</taxon>
        <taxon>Fungi</taxon>
        <taxon>Dikarya</taxon>
        <taxon>Basidiomycota</taxon>
        <taxon>Ustilaginomycotina</taxon>
        <taxon>Ustilaginomycetes</taxon>
        <taxon>Ustilaginales</taxon>
        <taxon>Ustilaginaceae</taxon>
        <taxon>Pseudozyma</taxon>
    </lineage>
</organism>
<feature type="domain" description="WW" evidence="8">
    <location>
        <begin position="11"/>
        <end position="44"/>
    </location>
</feature>
<dbReference type="Pfam" id="PF01846">
    <property type="entry name" value="FF"/>
    <property type="match status" value="2"/>
</dbReference>
<name>A0A5C3FA15_9BASI</name>
<evidence type="ECO:0000259" key="8">
    <source>
        <dbReference type="PROSITE" id="PS50020"/>
    </source>
</evidence>
<keyword evidence="6" id="KW-0175">Coiled coil</keyword>
<dbReference type="SUPFAM" id="SSF51045">
    <property type="entry name" value="WW domain"/>
    <property type="match status" value="2"/>
</dbReference>
<dbReference type="PANTHER" id="PTHR11864:SF0">
    <property type="entry name" value="PRP40 PRE-MRNA PROCESSING FACTOR 40 HOMOLOG A (YEAST)"/>
    <property type="match status" value="1"/>
</dbReference>
<dbReference type="InterPro" id="IPR036020">
    <property type="entry name" value="WW_dom_sf"/>
</dbReference>
<dbReference type="FunFam" id="1.10.10.440:FF:000013">
    <property type="entry name" value="pre-mRNA-processing protein 40A isoform X1"/>
    <property type="match status" value="1"/>
</dbReference>
<evidence type="ECO:0000256" key="4">
    <source>
        <dbReference type="ARBA" id="ARBA00023187"/>
    </source>
</evidence>
<dbReference type="SUPFAM" id="SSF81698">
    <property type="entry name" value="FF domain"/>
    <property type="match status" value="3"/>
</dbReference>
<dbReference type="InterPro" id="IPR001202">
    <property type="entry name" value="WW_dom"/>
</dbReference>
<dbReference type="GO" id="GO:0003723">
    <property type="term" value="F:RNA binding"/>
    <property type="evidence" value="ECO:0007669"/>
    <property type="project" value="TreeGrafter"/>
</dbReference>
<reference evidence="10 11" key="1">
    <citation type="submission" date="2018-03" db="EMBL/GenBank/DDBJ databases">
        <authorList>
            <person name="Guldener U."/>
        </authorList>
    </citation>
    <scope>NUCLEOTIDE SEQUENCE [LARGE SCALE GENOMIC DNA]</scope>
    <source>
        <strain evidence="10 11">DAOM196992</strain>
    </source>
</reference>
<evidence type="ECO:0000256" key="3">
    <source>
        <dbReference type="ARBA" id="ARBA00022737"/>
    </source>
</evidence>
<dbReference type="PROSITE" id="PS01159">
    <property type="entry name" value="WW_DOMAIN_1"/>
    <property type="match status" value="1"/>
</dbReference>
<gene>
    <name evidence="10" type="ORF">PSFLO_06736</name>
</gene>
<dbReference type="GO" id="GO:0005685">
    <property type="term" value="C:U1 snRNP"/>
    <property type="evidence" value="ECO:0007669"/>
    <property type="project" value="TreeGrafter"/>
</dbReference>
<proteinExistence type="predicted"/>
<feature type="region of interest" description="Disordered" evidence="7">
    <location>
        <begin position="94"/>
        <end position="128"/>
    </location>
</feature>
<dbReference type="EMBL" id="OOIP01000026">
    <property type="protein sequence ID" value="SPO41254.1"/>
    <property type="molecule type" value="Genomic_DNA"/>
</dbReference>
<comment type="subcellular location">
    <subcellularLocation>
        <location evidence="1">Nucleus</location>
    </subcellularLocation>
</comment>
<keyword evidence="3" id="KW-0677">Repeat</keyword>
<sequence>MSAPPPPQLAPPSASVWVEYRNPQGRPYWYHTIDKRSVWDKPVELKTPRERALDSTPWREYKSGDRSYYVHAETKQSTWTLPPEVKQLLEQFGGGESTPSAAAAAAAPPLVGPNGSVTPHGGTPSLPAAARMGGASGGPGMASPMAHVASPLAPGFSAASPMHHQQHHPIDPAAGPVRPPPGYGAGPGYGPGGPAGVRPHGPPPGFSPPGPASTTMPVRPSPGAAALSPLGGSASPAGTPLQASTPVTPAVTSLPQRPPPSTAVRADPGAPFRGDQNSAEAAFISLLEQKKVDVDWTWEVTMRAIITEPLYKALKTIAERKNAFAKYIERLKRQRAEERAQRLEQLRPVFRAMVTGKDSRVKPYHSFATFKKLCGHQPGFREARDDDEARAAYDAVIREVQEAEAASQREIRHRNMDMLMSLLKTFEADVLTRWRDAHRTVLESDEYAQDAHLKTMDVADMLIVFDEHMNGIEKEATEAQRRQEAAQRRKERKNRDEYKKLLVELKERGELTTRSTWGQVFDKVKDDGRFLRLVGQAGSSPLDLFHDMVDDLDRLVERHIGAVQAQLAKTGNEVKQTTTYDEFASWLAPSGARSPPSSSSSSSSAAAAASSLPGEADLRVVFHHLHATVMQRLADERRRAERRRRHAIDDLRYAFKKIDAPPLDVDAPLDEVLPRLADLKEYRQLEGDREAVEVAWDREGQGAARGGDDESEEEEGQV</sequence>
<evidence type="ECO:0000313" key="10">
    <source>
        <dbReference type="EMBL" id="SPO41254.1"/>
    </source>
</evidence>
<evidence type="ECO:0000256" key="1">
    <source>
        <dbReference type="ARBA" id="ARBA00004123"/>
    </source>
</evidence>
<feature type="domain" description="WW" evidence="8">
    <location>
        <begin position="56"/>
        <end position="84"/>
    </location>
</feature>
<dbReference type="AlphaFoldDB" id="A0A5C3FA15"/>
<dbReference type="InterPro" id="IPR002713">
    <property type="entry name" value="FF_domain"/>
</dbReference>
<evidence type="ECO:0000259" key="9">
    <source>
        <dbReference type="PROSITE" id="PS51676"/>
    </source>
</evidence>
<keyword evidence="2" id="KW-0507">mRNA processing</keyword>
<dbReference type="PROSITE" id="PS51676">
    <property type="entry name" value="FF"/>
    <property type="match status" value="1"/>
</dbReference>